<sequence>FKSYITSDESIVLDCRVEREDNVLPMIPAGGTISGMMGKKGVL</sequence>
<gene>
    <name evidence="1" type="ORF">Q604_UNBC15751G0001</name>
</gene>
<name>W1XHX5_9ZZZZ</name>
<comment type="caution">
    <text evidence="1">The sequence shown here is derived from an EMBL/GenBank/DDBJ whole genome shotgun (WGS) entry which is preliminary data.</text>
</comment>
<dbReference type="EMBL" id="AZMM01015751">
    <property type="protein sequence ID" value="ETJ29726.1"/>
    <property type="molecule type" value="Genomic_DNA"/>
</dbReference>
<feature type="non-terminal residue" evidence="1">
    <location>
        <position position="1"/>
    </location>
</feature>
<protein>
    <submittedName>
        <fullName evidence="1">Acetolactate synthase</fullName>
    </submittedName>
</protein>
<dbReference type="AlphaFoldDB" id="W1XHX5"/>
<evidence type="ECO:0000313" key="1">
    <source>
        <dbReference type="EMBL" id="ETJ29726.1"/>
    </source>
</evidence>
<proteinExistence type="predicted"/>
<organism evidence="1">
    <name type="scientific">human gut metagenome</name>
    <dbReference type="NCBI Taxonomy" id="408170"/>
    <lineage>
        <taxon>unclassified sequences</taxon>
        <taxon>metagenomes</taxon>
        <taxon>organismal metagenomes</taxon>
    </lineage>
</organism>
<accession>W1XHX5</accession>
<reference evidence="1" key="1">
    <citation type="submission" date="2013-12" db="EMBL/GenBank/DDBJ databases">
        <title>A Varibaculum cambriense genome reconstructed from a premature infant gut community with otherwise low bacterial novelty that shifts toward anaerobic metabolism during the third week of life.</title>
        <authorList>
            <person name="Brown C.T."/>
            <person name="Sharon I."/>
            <person name="Thomas B.C."/>
            <person name="Castelle C.J."/>
            <person name="Morowitz M.J."/>
            <person name="Banfield J.F."/>
        </authorList>
    </citation>
    <scope>NUCLEOTIDE SEQUENCE</scope>
</reference>